<keyword evidence="3" id="KW-0804">Transcription</keyword>
<dbReference type="InterPro" id="IPR019887">
    <property type="entry name" value="Tscrpt_reg_AsnC/Lrp_C"/>
</dbReference>
<dbReference type="GO" id="GO:0043200">
    <property type="term" value="P:response to amino acid"/>
    <property type="evidence" value="ECO:0007669"/>
    <property type="project" value="TreeGrafter"/>
</dbReference>
<dbReference type="InterPro" id="IPR011008">
    <property type="entry name" value="Dimeric_a/b-barrel"/>
</dbReference>
<dbReference type="Proteomes" id="UP000019482">
    <property type="component" value="Unassembled WGS sequence"/>
</dbReference>
<protein>
    <submittedName>
        <fullName evidence="5">Transcriptional regulator (Lrp/AsnC family)</fullName>
    </submittedName>
</protein>
<reference evidence="5 6" key="1">
    <citation type="journal article" date="2015" name="Genome Announc.">
        <title>Draft Genome Sequence of Clostridium tyrobutyricum Strain DIVETGP, Isolated from Cow's Milk for Grana Padano Production.</title>
        <authorList>
            <person name="Soggiu A."/>
            <person name="Piras C."/>
            <person name="Gaiarsa S."/>
            <person name="Sassera D."/>
            <person name="Roncada P."/>
            <person name="Bendixen E."/>
            <person name="Brasca M."/>
            <person name="Bonizzi L."/>
        </authorList>
    </citation>
    <scope>NUCLEOTIDE SEQUENCE [LARGE SCALE GENOMIC DNA]</scope>
    <source>
        <strain evidence="5 6">DIVETGP</strain>
    </source>
</reference>
<proteinExistence type="predicted"/>
<dbReference type="Pfam" id="PF01037">
    <property type="entry name" value="AsnC_trans_reg"/>
    <property type="match status" value="1"/>
</dbReference>
<sequence length="149" mass="17026">MDNLDIKLIELLQKNSRMTISTLSKELSLSRPSITERILRLQEKNIIEEFTARISLKNIGKNIILFVQLSSLKVSPKTFEQMVKKDGDILECHRVTGPINYFIKAAVNNMDDMSLLIDRLLPYGDINTSVVLKSPVSYRHVIPKNTNIK</sequence>
<dbReference type="GeneID" id="29420344"/>
<dbReference type="EMBL" id="CBXI010000040">
    <property type="protein sequence ID" value="CDL92303.1"/>
    <property type="molecule type" value="Genomic_DNA"/>
</dbReference>
<dbReference type="InterPro" id="IPR019888">
    <property type="entry name" value="Tscrpt_reg_AsnC-like"/>
</dbReference>
<dbReference type="OrthoDB" id="66249at2"/>
<dbReference type="InterPro" id="IPR036388">
    <property type="entry name" value="WH-like_DNA-bd_sf"/>
</dbReference>
<dbReference type="Gene3D" id="1.10.10.10">
    <property type="entry name" value="Winged helix-like DNA-binding domain superfamily/Winged helix DNA-binding domain"/>
    <property type="match status" value="1"/>
</dbReference>
<gene>
    <name evidence="5" type="ORF">CTDIVETGP_2373</name>
</gene>
<keyword evidence="2" id="KW-0238">DNA-binding</keyword>
<dbReference type="AlphaFoldDB" id="W6N6K5"/>
<dbReference type="RefSeq" id="WP_017895148.1">
    <property type="nucleotide sequence ID" value="NZ_CBXI010000040.1"/>
</dbReference>
<keyword evidence="6" id="KW-1185">Reference proteome</keyword>
<name>W6N6K5_CLOTY</name>
<organism evidence="5 6">
    <name type="scientific">Clostridium tyrobutyricum DIVETGP</name>
    <dbReference type="NCBI Taxonomy" id="1408889"/>
    <lineage>
        <taxon>Bacteria</taxon>
        <taxon>Bacillati</taxon>
        <taxon>Bacillota</taxon>
        <taxon>Clostridia</taxon>
        <taxon>Eubacteriales</taxon>
        <taxon>Clostridiaceae</taxon>
        <taxon>Clostridium</taxon>
    </lineage>
</organism>
<dbReference type="SUPFAM" id="SSF54909">
    <property type="entry name" value="Dimeric alpha+beta barrel"/>
    <property type="match status" value="1"/>
</dbReference>
<dbReference type="SUPFAM" id="SSF46785">
    <property type="entry name" value="Winged helix' DNA-binding domain"/>
    <property type="match status" value="1"/>
</dbReference>
<comment type="caution">
    <text evidence="5">The sequence shown here is derived from an EMBL/GenBank/DDBJ whole genome shotgun (WGS) entry which is preliminary data.</text>
</comment>
<dbReference type="GO" id="GO:0043565">
    <property type="term" value="F:sequence-specific DNA binding"/>
    <property type="evidence" value="ECO:0007669"/>
    <property type="project" value="InterPro"/>
</dbReference>
<evidence type="ECO:0000313" key="6">
    <source>
        <dbReference type="Proteomes" id="UP000019482"/>
    </source>
</evidence>
<dbReference type="SMART" id="SM00344">
    <property type="entry name" value="HTH_ASNC"/>
    <property type="match status" value="1"/>
</dbReference>
<evidence type="ECO:0000313" key="5">
    <source>
        <dbReference type="EMBL" id="CDL92303.1"/>
    </source>
</evidence>
<evidence type="ECO:0000259" key="4">
    <source>
        <dbReference type="PROSITE" id="PS50956"/>
    </source>
</evidence>
<dbReference type="PRINTS" id="PR00033">
    <property type="entry name" value="HTHASNC"/>
</dbReference>
<dbReference type="Pfam" id="PF13404">
    <property type="entry name" value="HTH_AsnC-type"/>
    <property type="match status" value="1"/>
</dbReference>
<evidence type="ECO:0000256" key="1">
    <source>
        <dbReference type="ARBA" id="ARBA00023015"/>
    </source>
</evidence>
<feature type="domain" description="HTH asnC-type" evidence="4">
    <location>
        <begin position="1"/>
        <end position="62"/>
    </location>
</feature>
<evidence type="ECO:0000256" key="2">
    <source>
        <dbReference type="ARBA" id="ARBA00023125"/>
    </source>
</evidence>
<dbReference type="InterPro" id="IPR000485">
    <property type="entry name" value="AsnC-type_HTH_dom"/>
</dbReference>
<dbReference type="InterPro" id="IPR036390">
    <property type="entry name" value="WH_DNA-bd_sf"/>
</dbReference>
<accession>W6N6K5</accession>
<dbReference type="PANTHER" id="PTHR30154">
    <property type="entry name" value="LEUCINE-RESPONSIVE REGULATORY PROTEIN"/>
    <property type="match status" value="1"/>
</dbReference>
<dbReference type="GO" id="GO:0005829">
    <property type="term" value="C:cytosol"/>
    <property type="evidence" value="ECO:0007669"/>
    <property type="project" value="TreeGrafter"/>
</dbReference>
<dbReference type="Gene3D" id="3.30.70.920">
    <property type="match status" value="1"/>
</dbReference>
<dbReference type="PROSITE" id="PS50956">
    <property type="entry name" value="HTH_ASNC_2"/>
    <property type="match status" value="1"/>
</dbReference>
<keyword evidence="1" id="KW-0805">Transcription regulation</keyword>
<evidence type="ECO:0000256" key="3">
    <source>
        <dbReference type="ARBA" id="ARBA00023163"/>
    </source>
</evidence>
<dbReference type="PANTHER" id="PTHR30154:SF53">
    <property type="entry name" value="HTH-TYPE TRANSCRIPTIONAL REGULATOR LRPC"/>
    <property type="match status" value="1"/>
</dbReference>